<organism evidence="17 18">
    <name type="scientific">Elliptochloris bilobata</name>
    <dbReference type="NCBI Taxonomy" id="381761"/>
    <lineage>
        <taxon>Eukaryota</taxon>
        <taxon>Viridiplantae</taxon>
        <taxon>Chlorophyta</taxon>
        <taxon>core chlorophytes</taxon>
        <taxon>Trebouxiophyceae</taxon>
        <taxon>Trebouxiophyceae incertae sedis</taxon>
        <taxon>Elliptochloris clade</taxon>
        <taxon>Elliptochloris</taxon>
    </lineage>
</organism>
<evidence type="ECO:0000259" key="16">
    <source>
        <dbReference type="PROSITE" id="PS50929"/>
    </source>
</evidence>
<dbReference type="SMART" id="SM00382">
    <property type="entry name" value="AAA"/>
    <property type="match status" value="1"/>
</dbReference>
<reference evidence="17 18" key="1">
    <citation type="journal article" date="2024" name="Nat. Commun.">
        <title>Phylogenomics reveals the evolutionary origins of lichenization in chlorophyte algae.</title>
        <authorList>
            <person name="Puginier C."/>
            <person name="Libourel C."/>
            <person name="Otte J."/>
            <person name="Skaloud P."/>
            <person name="Haon M."/>
            <person name="Grisel S."/>
            <person name="Petersen M."/>
            <person name="Berrin J.G."/>
            <person name="Delaux P.M."/>
            <person name="Dal Grande F."/>
            <person name="Keller J."/>
        </authorList>
    </citation>
    <scope>NUCLEOTIDE SEQUENCE [LARGE SCALE GENOMIC DNA]</scope>
    <source>
        <strain evidence="17 18">SAG 245.80</strain>
    </source>
</reference>
<dbReference type="Pfam" id="PF00005">
    <property type="entry name" value="ABC_tran"/>
    <property type="match status" value="1"/>
</dbReference>
<feature type="compositionally biased region" description="Basic residues" evidence="13">
    <location>
        <begin position="1"/>
        <end position="10"/>
    </location>
</feature>
<proteinExistence type="inferred from homology"/>
<evidence type="ECO:0000256" key="4">
    <source>
        <dbReference type="ARBA" id="ARBA00022741"/>
    </source>
</evidence>
<sequence length="824" mass="88619">MAIFKRKGGSKPKAQEAASKRREQSLLSQFTDAIDFAEARSEKDADLIWAAKGKKRGEKMTPEQYAALKRKVGGTASNYFKTFVDVKGEYTDKGYVAPSTTTGLPFLLATILGIWVPLRPPLSLSGVPHQLRWLAAEEGGERLFAKPARPGLPPEAKGVKPKADEVEATAAPPGSAPSEALGPPSPPHLVAGPSGRTDGGGGGSGGSGGGGVHERGTMSDVSIMRHLAVYLMPKDNPEYRWRVATALALLVGAKALNVAVPFLFKYAIDALTVDPSGATAMAVPLTQLLPATLLLGYGAARAGSALCNEVRNAIFAKITQGTIRDVANRVFAHLHALDLRFHLERQTGALNRVIDRGTRGINFILSSMVFNVLPTALEVMLVAGILAGKCGPVFAGLTAGTIVAYTAYTLGVTQWRIQFRQAMNTADSEASARATDSLINYETVKLYGNEAHERRRYDECLADYEDAAMRTQTSLSLLNFGQNAIFSAVLSAAMVLTASGIGRGELTVGDLVMVNGLLFQLSMPLNFLGTVYRETKQSLVDMGAMFGLLHERSQIVDRADVVELRPAARGMDIEFRDVTFGYREDQDILQGLSLRVPAGTSCAVVGTSGSGKSTLLRLLFRFYDPAGGEVRLGGHDIRDVRLQSLRDAIGIVPQDMVLFNDTIYYNILYGRLGATPEDVFAAARQAAVHDQILEMPDGYDTVVGERGLKVSQGQKQRIAIARTILKSPRVLLLDEATSALDSRTERSIMASLQALQRGRTSLCVAHRLSTAAQCDQIVVLESGRAVEAGSHNELLARGGRYAGMWARQAMLEESLGLSDEEAVR</sequence>
<dbReference type="InterPro" id="IPR011527">
    <property type="entry name" value="ABC1_TM_dom"/>
</dbReference>
<dbReference type="Pfam" id="PF00664">
    <property type="entry name" value="ABC_membrane"/>
    <property type="match status" value="1"/>
</dbReference>
<evidence type="ECO:0000256" key="7">
    <source>
        <dbReference type="ARBA" id="ARBA00022946"/>
    </source>
</evidence>
<dbReference type="EMBL" id="JALJOU010000070">
    <property type="protein sequence ID" value="KAK9825858.1"/>
    <property type="molecule type" value="Genomic_DNA"/>
</dbReference>
<dbReference type="Gene3D" id="1.20.1560.10">
    <property type="entry name" value="ABC transporter type 1, transmembrane domain"/>
    <property type="match status" value="1"/>
</dbReference>
<dbReference type="AlphaFoldDB" id="A0AAW1QWB2"/>
<keyword evidence="10 14" id="KW-0472">Membrane</keyword>
<dbReference type="PROSITE" id="PS00211">
    <property type="entry name" value="ABC_TRANSPORTER_1"/>
    <property type="match status" value="1"/>
</dbReference>
<evidence type="ECO:0000256" key="11">
    <source>
        <dbReference type="ARBA" id="ARBA00024363"/>
    </source>
</evidence>
<dbReference type="PROSITE" id="PS50929">
    <property type="entry name" value="ABC_TM1F"/>
    <property type="match status" value="1"/>
</dbReference>
<dbReference type="InterPro" id="IPR027417">
    <property type="entry name" value="P-loop_NTPase"/>
</dbReference>
<keyword evidence="4" id="KW-0547">Nucleotide-binding</keyword>
<dbReference type="InterPro" id="IPR039421">
    <property type="entry name" value="Type_1_exporter"/>
</dbReference>
<evidence type="ECO:0000256" key="12">
    <source>
        <dbReference type="ARBA" id="ARBA00045666"/>
    </source>
</evidence>
<dbReference type="GO" id="GO:0005524">
    <property type="term" value="F:ATP binding"/>
    <property type="evidence" value="ECO:0007669"/>
    <property type="project" value="UniProtKB-KW"/>
</dbReference>
<dbReference type="PANTHER" id="PTHR24221:SF402">
    <property type="entry name" value="IRON-SULFUR CLUSTERS TRANSPORTER ABCB7, MITOCHONDRIAL"/>
    <property type="match status" value="1"/>
</dbReference>
<dbReference type="SUPFAM" id="SSF52540">
    <property type="entry name" value="P-loop containing nucleoside triphosphate hydrolases"/>
    <property type="match status" value="1"/>
</dbReference>
<feature type="region of interest" description="Disordered" evidence="13">
    <location>
        <begin position="1"/>
        <end position="23"/>
    </location>
</feature>
<dbReference type="FunFam" id="1.20.1560.10:FF:000004">
    <property type="entry name" value="ATP-binding cassette sub-family B member 7"/>
    <property type="match status" value="1"/>
</dbReference>
<evidence type="ECO:0000313" key="18">
    <source>
        <dbReference type="Proteomes" id="UP001445335"/>
    </source>
</evidence>
<dbReference type="InterPro" id="IPR036640">
    <property type="entry name" value="ABC1_TM_sf"/>
</dbReference>
<dbReference type="CDD" id="cd18582">
    <property type="entry name" value="ABC_6TM_ATM1_ABCB7"/>
    <property type="match status" value="1"/>
</dbReference>
<name>A0AAW1QWB2_9CHLO</name>
<dbReference type="GO" id="GO:0005743">
    <property type="term" value="C:mitochondrial inner membrane"/>
    <property type="evidence" value="ECO:0007669"/>
    <property type="project" value="UniProtKB-SubCell"/>
</dbReference>
<evidence type="ECO:0000256" key="8">
    <source>
        <dbReference type="ARBA" id="ARBA00022989"/>
    </source>
</evidence>
<feature type="transmembrane region" description="Helical" evidence="14">
    <location>
        <begin position="477"/>
        <end position="499"/>
    </location>
</feature>
<feature type="domain" description="ABC transporter" evidence="15">
    <location>
        <begin position="573"/>
        <end position="807"/>
    </location>
</feature>
<evidence type="ECO:0000259" key="15">
    <source>
        <dbReference type="PROSITE" id="PS50893"/>
    </source>
</evidence>
<comment type="function">
    <text evidence="12">Performs an essential function in the generation of cytoplasmic iron-sulfur proteins by mediating the ATP-dependent export of Fe/S cluster precursors synthesized by NFS1 and other mitochondrial proteins. Hydrolyzes ATP. Binds glutathione and may function by transporting a glutathione-conjugated iron-sulfur compound.</text>
</comment>
<evidence type="ECO:0000256" key="5">
    <source>
        <dbReference type="ARBA" id="ARBA00022792"/>
    </source>
</evidence>
<evidence type="ECO:0000256" key="1">
    <source>
        <dbReference type="ARBA" id="ARBA00004448"/>
    </source>
</evidence>
<accession>A0AAW1QWB2</accession>
<dbReference type="FunFam" id="3.40.50.300:FF:000287">
    <property type="entry name" value="Multidrug ABC transporter ATP-binding protein"/>
    <property type="match status" value="1"/>
</dbReference>
<evidence type="ECO:0000256" key="3">
    <source>
        <dbReference type="ARBA" id="ARBA00022692"/>
    </source>
</evidence>
<dbReference type="InterPro" id="IPR003439">
    <property type="entry name" value="ABC_transporter-like_ATP-bd"/>
</dbReference>
<evidence type="ECO:0000256" key="13">
    <source>
        <dbReference type="SAM" id="MobiDB-lite"/>
    </source>
</evidence>
<keyword evidence="2" id="KW-0813">Transport</keyword>
<comment type="similarity">
    <text evidence="11">Belongs to the ABC transporter superfamily. ABCB family. Heavy Metal importer (TC 3.A.1.210) subfamily.</text>
</comment>
<evidence type="ECO:0000256" key="6">
    <source>
        <dbReference type="ARBA" id="ARBA00022840"/>
    </source>
</evidence>
<keyword evidence="18" id="KW-1185">Reference proteome</keyword>
<protein>
    <submittedName>
        <fullName evidence="17">Uncharacterized protein</fullName>
    </submittedName>
</protein>
<evidence type="ECO:0000256" key="9">
    <source>
        <dbReference type="ARBA" id="ARBA00023128"/>
    </source>
</evidence>
<dbReference type="Gene3D" id="3.40.50.300">
    <property type="entry name" value="P-loop containing nucleotide triphosphate hydrolases"/>
    <property type="match status" value="1"/>
</dbReference>
<dbReference type="GO" id="GO:0016887">
    <property type="term" value="F:ATP hydrolysis activity"/>
    <property type="evidence" value="ECO:0007669"/>
    <property type="project" value="InterPro"/>
</dbReference>
<keyword evidence="8 14" id="KW-1133">Transmembrane helix</keyword>
<feature type="transmembrane region" description="Helical" evidence="14">
    <location>
        <begin position="361"/>
        <end position="387"/>
    </location>
</feature>
<evidence type="ECO:0000256" key="2">
    <source>
        <dbReference type="ARBA" id="ARBA00022448"/>
    </source>
</evidence>
<comment type="subcellular location">
    <subcellularLocation>
        <location evidence="1">Mitochondrion inner membrane</location>
        <topology evidence="1">Multi-pass membrane protein</topology>
    </subcellularLocation>
</comment>
<dbReference type="PANTHER" id="PTHR24221">
    <property type="entry name" value="ATP-BINDING CASSETTE SUB-FAMILY B"/>
    <property type="match status" value="1"/>
</dbReference>
<evidence type="ECO:0000256" key="14">
    <source>
        <dbReference type="SAM" id="Phobius"/>
    </source>
</evidence>
<dbReference type="SUPFAM" id="SSF90123">
    <property type="entry name" value="ABC transporter transmembrane region"/>
    <property type="match status" value="1"/>
</dbReference>
<feature type="compositionally biased region" description="Gly residues" evidence="13">
    <location>
        <begin position="197"/>
        <end position="211"/>
    </location>
</feature>
<feature type="region of interest" description="Disordered" evidence="13">
    <location>
        <begin position="145"/>
        <end position="216"/>
    </location>
</feature>
<dbReference type="GO" id="GO:0006879">
    <property type="term" value="P:intracellular iron ion homeostasis"/>
    <property type="evidence" value="ECO:0007669"/>
    <property type="project" value="TreeGrafter"/>
</dbReference>
<dbReference type="Proteomes" id="UP001445335">
    <property type="component" value="Unassembled WGS sequence"/>
</dbReference>
<keyword evidence="6" id="KW-0067">ATP-binding</keyword>
<comment type="caution">
    <text evidence="17">The sequence shown here is derived from an EMBL/GenBank/DDBJ whole genome shotgun (WGS) entry which is preliminary data.</text>
</comment>
<keyword evidence="3 14" id="KW-0812">Transmembrane</keyword>
<dbReference type="PROSITE" id="PS50893">
    <property type="entry name" value="ABC_TRANSPORTER_2"/>
    <property type="match status" value="1"/>
</dbReference>
<dbReference type="InterPro" id="IPR003593">
    <property type="entry name" value="AAA+_ATPase"/>
</dbReference>
<keyword evidence="5" id="KW-0999">Mitochondrion inner membrane</keyword>
<keyword evidence="9" id="KW-0496">Mitochondrion</keyword>
<dbReference type="GO" id="GO:0140359">
    <property type="term" value="F:ABC-type transporter activity"/>
    <property type="evidence" value="ECO:0007669"/>
    <property type="project" value="InterPro"/>
</dbReference>
<dbReference type="InterPro" id="IPR017871">
    <property type="entry name" value="ABC_transporter-like_CS"/>
</dbReference>
<evidence type="ECO:0000256" key="10">
    <source>
        <dbReference type="ARBA" id="ARBA00023136"/>
    </source>
</evidence>
<gene>
    <name evidence="17" type="ORF">WJX81_004932</name>
</gene>
<keyword evidence="7" id="KW-0809">Transit peptide</keyword>
<evidence type="ECO:0000313" key="17">
    <source>
        <dbReference type="EMBL" id="KAK9825858.1"/>
    </source>
</evidence>
<feature type="transmembrane region" description="Helical" evidence="14">
    <location>
        <begin position="393"/>
        <end position="413"/>
    </location>
</feature>
<feature type="domain" description="ABC transmembrane type-1" evidence="16">
    <location>
        <begin position="244"/>
        <end position="537"/>
    </location>
</feature>